<evidence type="ECO:0000313" key="2">
    <source>
        <dbReference type="Proteomes" id="UP001597399"/>
    </source>
</evidence>
<comment type="caution">
    <text evidence="1">The sequence shown here is derived from an EMBL/GenBank/DDBJ whole genome shotgun (WGS) entry which is preliminary data.</text>
</comment>
<dbReference type="EMBL" id="JBHUMQ010000042">
    <property type="protein sequence ID" value="MFD2695331.1"/>
    <property type="molecule type" value="Genomic_DNA"/>
</dbReference>
<gene>
    <name evidence="1" type="ORF">ACFSUE_17135</name>
</gene>
<dbReference type="RefSeq" id="WP_253062587.1">
    <property type="nucleotide sequence ID" value="NZ_JAMXWM010000014.1"/>
</dbReference>
<protein>
    <submittedName>
        <fullName evidence="1">Uncharacterized protein</fullName>
    </submittedName>
</protein>
<reference evidence="2" key="1">
    <citation type="journal article" date="2019" name="Int. J. Syst. Evol. Microbiol.">
        <title>The Global Catalogue of Microorganisms (GCM) 10K type strain sequencing project: providing services to taxonomists for standard genome sequencing and annotation.</title>
        <authorList>
            <consortium name="The Broad Institute Genomics Platform"/>
            <consortium name="The Broad Institute Genome Sequencing Center for Infectious Disease"/>
            <person name="Wu L."/>
            <person name="Ma J."/>
        </authorList>
    </citation>
    <scope>NUCLEOTIDE SEQUENCE [LARGE SCALE GENOMIC DNA]</scope>
    <source>
        <strain evidence="2">TISTR 2466</strain>
    </source>
</reference>
<evidence type="ECO:0000313" key="1">
    <source>
        <dbReference type="EMBL" id="MFD2695331.1"/>
    </source>
</evidence>
<sequence length="80" mass="9533">METKKIIIVMDSCKEYPVEVDADRVDDFIDQFYNEQRSPSLFEQGSVYYVTRNHFDRLDEHVFINPAHISSIEIVEFDEK</sequence>
<dbReference type="Proteomes" id="UP001597399">
    <property type="component" value="Unassembled WGS sequence"/>
</dbReference>
<keyword evidence="2" id="KW-1185">Reference proteome</keyword>
<name>A0ABW5S6B3_9BACL</name>
<accession>A0ABW5S6B3</accession>
<proteinExistence type="predicted"/>
<organism evidence="1 2">
    <name type="scientific">Sporolactobacillus shoreicorticis</name>
    <dbReference type="NCBI Taxonomy" id="1923877"/>
    <lineage>
        <taxon>Bacteria</taxon>
        <taxon>Bacillati</taxon>
        <taxon>Bacillota</taxon>
        <taxon>Bacilli</taxon>
        <taxon>Bacillales</taxon>
        <taxon>Sporolactobacillaceae</taxon>
        <taxon>Sporolactobacillus</taxon>
    </lineage>
</organism>